<accession>A0ACB9ZLY3</accession>
<name>A0ACB9ZLY3_CATRO</name>
<keyword evidence="2" id="KW-1185">Reference proteome</keyword>
<dbReference type="Proteomes" id="UP001060085">
    <property type="component" value="Linkage Group LG08"/>
</dbReference>
<sequence>MEFKRILSIPIISVFLLLGFVYYITIFIFIEDCIGLSSSKGSRNSLIFTFLAFLCIFSFLVCILTDPGGVPSGFVPDVEESPISDQENKNAHQNLPHCEKCSAFKPPRTHHCRVCRRCVLRMDHHCIWINNCVGHKNYKAFFVLVFYATVACFYSSIMIINCARHKDWSFEGRFPLKLFYVASGAMIFGLTMTLGTLLGWHIYLTARNMTTIEYYEGKRAAWLARKSGLRYRHPFDLGAYKNFSLVLGPNMVKWFCPTAVGHIKDGLNFPTMRDGS</sequence>
<protein>
    <submittedName>
        <fullName evidence="1">Uncharacterized protein</fullName>
    </submittedName>
</protein>
<organism evidence="1 2">
    <name type="scientific">Catharanthus roseus</name>
    <name type="common">Madagascar periwinkle</name>
    <name type="synonym">Vinca rosea</name>
    <dbReference type="NCBI Taxonomy" id="4058"/>
    <lineage>
        <taxon>Eukaryota</taxon>
        <taxon>Viridiplantae</taxon>
        <taxon>Streptophyta</taxon>
        <taxon>Embryophyta</taxon>
        <taxon>Tracheophyta</taxon>
        <taxon>Spermatophyta</taxon>
        <taxon>Magnoliopsida</taxon>
        <taxon>eudicotyledons</taxon>
        <taxon>Gunneridae</taxon>
        <taxon>Pentapetalae</taxon>
        <taxon>asterids</taxon>
        <taxon>lamiids</taxon>
        <taxon>Gentianales</taxon>
        <taxon>Apocynaceae</taxon>
        <taxon>Rauvolfioideae</taxon>
        <taxon>Vinceae</taxon>
        <taxon>Catharanthinae</taxon>
        <taxon>Catharanthus</taxon>
    </lineage>
</organism>
<dbReference type="EMBL" id="CM044708">
    <property type="protein sequence ID" value="KAI5648605.1"/>
    <property type="molecule type" value="Genomic_DNA"/>
</dbReference>
<gene>
    <name evidence="1" type="ORF">M9H77_34610</name>
</gene>
<evidence type="ECO:0000313" key="1">
    <source>
        <dbReference type="EMBL" id="KAI5648605.1"/>
    </source>
</evidence>
<reference evidence="2" key="1">
    <citation type="journal article" date="2023" name="Nat. Plants">
        <title>Single-cell RNA sequencing provides a high-resolution roadmap for understanding the multicellular compartmentation of specialized metabolism.</title>
        <authorList>
            <person name="Sun S."/>
            <person name="Shen X."/>
            <person name="Li Y."/>
            <person name="Li Y."/>
            <person name="Wang S."/>
            <person name="Li R."/>
            <person name="Zhang H."/>
            <person name="Shen G."/>
            <person name="Guo B."/>
            <person name="Wei J."/>
            <person name="Xu J."/>
            <person name="St-Pierre B."/>
            <person name="Chen S."/>
            <person name="Sun C."/>
        </authorList>
    </citation>
    <scope>NUCLEOTIDE SEQUENCE [LARGE SCALE GENOMIC DNA]</scope>
</reference>
<evidence type="ECO:0000313" key="2">
    <source>
        <dbReference type="Proteomes" id="UP001060085"/>
    </source>
</evidence>
<comment type="caution">
    <text evidence="1">The sequence shown here is derived from an EMBL/GenBank/DDBJ whole genome shotgun (WGS) entry which is preliminary data.</text>
</comment>
<proteinExistence type="predicted"/>